<dbReference type="InParanoid" id="A0A5J5FBU0"/>
<feature type="compositionally biased region" description="Basic and acidic residues" evidence="1">
    <location>
        <begin position="175"/>
        <end position="198"/>
    </location>
</feature>
<dbReference type="Proteomes" id="UP000326924">
    <property type="component" value="Unassembled WGS sequence"/>
</dbReference>
<gene>
    <name evidence="2" type="ORF">FN846DRAFT_885761</name>
</gene>
<sequence length="423" mass="47329">MQNNNQNWNITITGSIYGNVVAGNGNNVNIQQYRQHPRQRLKRRRRQLLKKEDRKETHKSGQKVETSEAKATTSTDHAVLTVERHHRAASPIFLDRDDVLTEKLMTMVHNAYDDLCELSEGKCWPAEVRYAKLEQFIIAPVVAAFAAVMARKVHGESTTEPRPLKRMQEIAVSAEERATFADKTRKPEKTAFERENAAFREPSSPNGESGRELLSPKGKSRKELVSPTKKLVSPKTELVVPKSQKAAYSKDEAGFAIKSARFSEGRKSKKAAFSEDDAGSADRKAFAEERAACVEDGAGFNRQMELEKKIPEIVNGQYWNDWHTAYSSDYNDGGYRSNGCEALWCDGTKCTATEAEDRAGGCSDVNDKHQDDIKKKKAAHDESHDICVITQCLFPARGSRCVCVWCLTYPPLLGRIDDATAIN</sequence>
<feature type="region of interest" description="Disordered" evidence="1">
    <location>
        <begin position="29"/>
        <end position="75"/>
    </location>
</feature>
<evidence type="ECO:0000256" key="1">
    <source>
        <dbReference type="SAM" id="MobiDB-lite"/>
    </source>
</evidence>
<dbReference type="EMBL" id="VXIS01000003">
    <property type="protein sequence ID" value="KAA8914760.1"/>
    <property type="molecule type" value="Genomic_DNA"/>
</dbReference>
<name>A0A5J5FBU0_9PEZI</name>
<reference evidence="2 3" key="1">
    <citation type="submission" date="2019-09" db="EMBL/GenBank/DDBJ databases">
        <title>Draft genome of the ectomycorrhizal ascomycete Sphaerosporella brunnea.</title>
        <authorList>
            <consortium name="DOE Joint Genome Institute"/>
            <person name="Benucci G.M."/>
            <person name="Marozzi G."/>
            <person name="Antonielli L."/>
            <person name="Sanchez S."/>
            <person name="Marco P."/>
            <person name="Wang X."/>
            <person name="Falini L.B."/>
            <person name="Barry K."/>
            <person name="Haridas S."/>
            <person name="Lipzen A."/>
            <person name="Labutti K."/>
            <person name="Grigoriev I.V."/>
            <person name="Murat C."/>
            <person name="Martin F."/>
            <person name="Albertini E."/>
            <person name="Donnini D."/>
            <person name="Bonito G."/>
        </authorList>
    </citation>
    <scope>NUCLEOTIDE SEQUENCE [LARGE SCALE GENOMIC DNA]</scope>
    <source>
        <strain evidence="2 3">Sb_GMNB300</strain>
    </source>
</reference>
<feature type="compositionally biased region" description="Basic and acidic residues" evidence="1">
    <location>
        <begin position="49"/>
        <end position="59"/>
    </location>
</feature>
<accession>A0A5J5FBU0</accession>
<evidence type="ECO:0000313" key="3">
    <source>
        <dbReference type="Proteomes" id="UP000326924"/>
    </source>
</evidence>
<feature type="compositionally biased region" description="Basic residues" evidence="1">
    <location>
        <begin position="35"/>
        <end position="48"/>
    </location>
</feature>
<comment type="caution">
    <text evidence="2">The sequence shown here is derived from an EMBL/GenBank/DDBJ whole genome shotgun (WGS) entry which is preliminary data.</text>
</comment>
<dbReference type="AlphaFoldDB" id="A0A5J5FBU0"/>
<keyword evidence="3" id="KW-1185">Reference proteome</keyword>
<organism evidence="2 3">
    <name type="scientific">Sphaerosporella brunnea</name>
    <dbReference type="NCBI Taxonomy" id="1250544"/>
    <lineage>
        <taxon>Eukaryota</taxon>
        <taxon>Fungi</taxon>
        <taxon>Dikarya</taxon>
        <taxon>Ascomycota</taxon>
        <taxon>Pezizomycotina</taxon>
        <taxon>Pezizomycetes</taxon>
        <taxon>Pezizales</taxon>
        <taxon>Pyronemataceae</taxon>
        <taxon>Sphaerosporella</taxon>
    </lineage>
</organism>
<feature type="region of interest" description="Disordered" evidence="1">
    <location>
        <begin position="175"/>
        <end position="233"/>
    </location>
</feature>
<protein>
    <submittedName>
        <fullName evidence="2">Uncharacterized protein</fullName>
    </submittedName>
</protein>
<proteinExistence type="predicted"/>
<evidence type="ECO:0000313" key="2">
    <source>
        <dbReference type="EMBL" id="KAA8914760.1"/>
    </source>
</evidence>